<name>A0A7W9YEJ5_9ACTN</name>
<accession>A0A7W9YEJ5</accession>
<evidence type="ECO:0000313" key="3">
    <source>
        <dbReference type="Proteomes" id="UP000546642"/>
    </source>
</evidence>
<reference evidence="2 3" key="1">
    <citation type="submission" date="2020-08" db="EMBL/GenBank/DDBJ databases">
        <title>Sequencing the genomes of 1000 actinobacteria strains.</title>
        <authorList>
            <person name="Klenk H.-P."/>
        </authorList>
    </citation>
    <scope>NUCLEOTIDE SEQUENCE [LARGE SCALE GENOMIC DNA]</scope>
    <source>
        <strain evidence="2 3">DSM 46659</strain>
    </source>
</reference>
<sequence>MTNEPTGPRADGQQPAVERGGLWGLIFSTAGLVLLFPFGALLCVIGIYQGRKARRAAKENTTTAPGAVPSMVLGWLGLVLAAFMYMGMLMFWDEVEAYQQCSSRAHTVSTQQQCDEALQEGLRDAIAERTGVPKENVRIPNIGA</sequence>
<gene>
    <name evidence="2" type="ORF">HNR23_000071</name>
</gene>
<keyword evidence="3" id="KW-1185">Reference proteome</keyword>
<proteinExistence type="predicted"/>
<dbReference type="AlphaFoldDB" id="A0A7W9YEJ5"/>
<keyword evidence="1" id="KW-0812">Transmembrane</keyword>
<protein>
    <recommendedName>
        <fullName evidence="4">DUF4190 domain-containing protein</fullName>
    </recommendedName>
</protein>
<feature type="transmembrane region" description="Helical" evidence="1">
    <location>
        <begin position="68"/>
        <end position="92"/>
    </location>
</feature>
<dbReference type="Proteomes" id="UP000546642">
    <property type="component" value="Unassembled WGS sequence"/>
</dbReference>
<dbReference type="EMBL" id="JACHDS010000001">
    <property type="protein sequence ID" value="MBB6170011.1"/>
    <property type="molecule type" value="Genomic_DNA"/>
</dbReference>
<comment type="caution">
    <text evidence="2">The sequence shown here is derived from an EMBL/GenBank/DDBJ whole genome shotgun (WGS) entry which is preliminary data.</text>
</comment>
<keyword evidence="1" id="KW-1133">Transmembrane helix</keyword>
<dbReference type="RefSeq" id="WP_184072357.1">
    <property type="nucleotide sequence ID" value="NZ_JACHDS010000001.1"/>
</dbReference>
<feature type="transmembrane region" description="Helical" evidence="1">
    <location>
        <begin position="20"/>
        <end position="48"/>
    </location>
</feature>
<evidence type="ECO:0000256" key="1">
    <source>
        <dbReference type="SAM" id="Phobius"/>
    </source>
</evidence>
<keyword evidence="1" id="KW-0472">Membrane</keyword>
<evidence type="ECO:0008006" key="4">
    <source>
        <dbReference type="Google" id="ProtNLM"/>
    </source>
</evidence>
<organism evidence="2 3">
    <name type="scientific">Nocardiopsis mwathae</name>
    <dbReference type="NCBI Taxonomy" id="1472723"/>
    <lineage>
        <taxon>Bacteria</taxon>
        <taxon>Bacillati</taxon>
        <taxon>Actinomycetota</taxon>
        <taxon>Actinomycetes</taxon>
        <taxon>Streptosporangiales</taxon>
        <taxon>Nocardiopsidaceae</taxon>
        <taxon>Nocardiopsis</taxon>
    </lineage>
</organism>
<evidence type="ECO:0000313" key="2">
    <source>
        <dbReference type="EMBL" id="MBB6170011.1"/>
    </source>
</evidence>